<proteinExistence type="evidence at transcript level"/>
<evidence type="ECO:0000259" key="2">
    <source>
        <dbReference type="PROSITE" id="PS51782"/>
    </source>
</evidence>
<dbReference type="CDD" id="cd00118">
    <property type="entry name" value="LysM"/>
    <property type="match status" value="1"/>
</dbReference>
<dbReference type="InterPro" id="IPR018392">
    <property type="entry name" value="LysM"/>
</dbReference>
<evidence type="ECO:0000313" key="3">
    <source>
        <dbReference type="EMBL" id="AFS30739.1"/>
    </source>
</evidence>
<feature type="signal peptide" evidence="1">
    <location>
        <begin position="1"/>
        <end position="19"/>
    </location>
</feature>
<dbReference type="PROSITE" id="PS51782">
    <property type="entry name" value="LYSM"/>
    <property type="match status" value="1"/>
</dbReference>
<evidence type="ECO:0000256" key="1">
    <source>
        <dbReference type="SAM" id="SignalP"/>
    </source>
</evidence>
<dbReference type="EMBL" id="JX294953">
    <property type="protein sequence ID" value="AFS30739.1"/>
    <property type="molecule type" value="mRNA"/>
</dbReference>
<accession>J9XN83</accession>
<sequence length="145" mass="15870">MRFNNNLFLLASFFGAATAFRRTCTPDTTSDVAGTGCYTLTESDLWENIAADFCTNLPELKKMNPGSSSKPGEILKVPCQARKRDCSRIPGQGYGYYTVVESDDLALIAMDFCIDTLALQRLNPKVVTGYKVAPGVVLEVPCAWN</sequence>
<dbReference type="Pfam" id="PF01476">
    <property type="entry name" value="LysM"/>
    <property type="match status" value="1"/>
</dbReference>
<reference evidence="3" key="1">
    <citation type="submission" date="2012-07" db="EMBL/GenBank/DDBJ databases">
        <title>The Marssonina brunnea LysM effectors prevent chitin-triggered plant immunity.</title>
        <authorList>
            <person name="Jiang C."/>
            <person name="Cheng Q."/>
            <person name="Cao Y."/>
            <person name="Zhu S."/>
            <person name="Tan B."/>
            <person name="Huang M."/>
            <person name="Wu R."/>
            <person name="Zhou Y."/>
            <person name="Zhang S."/>
            <person name="Xu L."/>
        </authorList>
    </citation>
    <scope>NUCLEOTIDE SEQUENCE</scope>
    <source>
        <strain evidence="3">M6</strain>
    </source>
</reference>
<feature type="chain" id="PRO_5003829333" evidence="1">
    <location>
        <begin position="20"/>
        <end position="145"/>
    </location>
</feature>
<dbReference type="RefSeq" id="XP_007293259.1">
    <property type="nucleotide sequence ID" value="XM_007293197.1"/>
</dbReference>
<keyword evidence="1" id="KW-0732">Signal</keyword>
<gene>
    <name evidence="3" type="primary">LysM21</name>
</gene>
<feature type="domain" description="LysM" evidence="2">
    <location>
        <begin position="95"/>
        <end position="140"/>
    </location>
</feature>
<organism evidence="3">
    <name type="scientific">Drepanopeziza brunnea f. sp. 'multigermtubi'</name>
    <dbReference type="NCBI Taxonomy" id="698441"/>
    <lineage>
        <taxon>Eukaryota</taxon>
        <taxon>Fungi</taxon>
        <taxon>Dikarya</taxon>
        <taxon>Ascomycota</taxon>
        <taxon>Pezizomycotina</taxon>
        <taxon>Leotiomycetes</taxon>
        <taxon>Helotiales</taxon>
        <taxon>Drepanopezizaceae</taxon>
        <taxon>Drepanopeziza</taxon>
    </lineage>
</organism>
<name>J9XN83_9HELO</name>
<protein>
    <submittedName>
        <fullName evidence="3">LysM21p</fullName>
    </submittedName>
</protein>
<dbReference type="AlphaFoldDB" id="J9XN83"/>
<dbReference type="KEGG" id="mbe:MBM_05370"/>